<comment type="similarity">
    <text evidence="2">Belongs to the HPPK family.</text>
</comment>
<name>A0A1P8UEH9_9GAMM</name>
<keyword evidence="9" id="KW-0289">Folate biosynthesis</keyword>
<dbReference type="InterPro" id="IPR000550">
    <property type="entry name" value="Hppk"/>
</dbReference>
<dbReference type="GO" id="GO:0016301">
    <property type="term" value="F:kinase activity"/>
    <property type="evidence" value="ECO:0007669"/>
    <property type="project" value="UniProtKB-KW"/>
</dbReference>
<evidence type="ECO:0000256" key="5">
    <source>
        <dbReference type="ARBA" id="ARBA00022679"/>
    </source>
</evidence>
<evidence type="ECO:0000256" key="6">
    <source>
        <dbReference type="ARBA" id="ARBA00022741"/>
    </source>
</evidence>
<keyword evidence="6" id="KW-0547">Nucleotide-binding</keyword>
<dbReference type="KEGG" id="afy:BW247_02860"/>
<evidence type="ECO:0000256" key="11">
    <source>
        <dbReference type="ARBA" id="ARBA00029766"/>
    </source>
</evidence>
<evidence type="ECO:0000259" key="13">
    <source>
        <dbReference type="PROSITE" id="PS00794"/>
    </source>
</evidence>
<evidence type="ECO:0000256" key="8">
    <source>
        <dbReference type="ARBA" id="ARBA00022840"/>
    </source>
</evidence>
<keyword evidence="8" id="KW-0067">ATP-binding</keyword>
<dbReference type="UniPathway" id="UPA00077">
    <property type="reaction ID" value="UER00155"/>
</dbReference>
<accession>A0A1P8UEH9</accession>
<evidence type="ECO:0000256" key="4">
    <source>
        <dbReference type="ARBA" id="ARBA00016218"/>
    </source>
</evidence>
<evidence type="ECO:0000256" key="12">
    <source>
        <dbReference type="ARBA" id="ARBA00033413"/>
    </source>
</evidence>
<gene>
    <name evidence="14" type="ORF">BW247_02860</name>
</gene>
<organism evidence="14 15">
    <name type="scientific">Acidihalobacter ferrooxydans</name>
    <dbReference type="NCBI Taxonomy" id="1765967"/>
    <lineage>
        <taxon>Bacteria</taxon>
        <taxon>Pseudomonadati</taxon>
        <taxon>Pseudomonadota</taxon>
        <taxon>Gammaproteobacteria</taxon>
        <taxon>Chromatiales</taxon>
        <taxon>Ectothiorhodospiraceae</taxon>
        <taxon>Acidihalobacter</taxon>
    </lineage>
</organism>
<dbReference type="CDD" id="cd00483">
    <property type="entry name" value="HPPK"/>
    <property type="match status" value="1"/>
</dbReference>
<keyword evidence="7 14" id="KW-0418">Kinase</keyword>
<keyword evidence="5" id="KW-0808">Transferase</keyword>
<evidence type="ECO:0000313" key="14">
    <source>
        <dbReference type="EMBL" id="APZ42164.1"/>
    </source>
</evidence>
<comment type="function">
    <text evidence="10">Catalyzes the transfer of pyrophosphate from adenosine triphosphate (ATP) to 6-hydroxymethyl-7,8-dihydropterin, an enzymatic step in folate biosynthesis pathway.</text>
</comment>
<evidence type="ECO:0000256" key="1">
    <source>
        <dbReference type="ARBA" id="ARBA00005051"/>
    </source>
</evidence>
<dbReference type="Proteomes" id="UP000243807">
    <property type="component" value="Chromosome"/>
</dbReference>
<evidence type="ECO:0000313" key="15">
    <source>
        <dbReference type="Proteomes" id="UP000243807"/>
    </source>
</evidence>
<dbReference type="PANTHER" id="PTHR43071">
    <property type="entry name" value="2-AMINO-4-HYDROXY-6-HYDROXYMETHYLDIHYDROPTERIDINE PYROPHOSPHOKINASE"/>
    <property type="match status" value="1"/>
</dbReference>
<dbReference type="Pfam" id="PF01288">
    <property type="entry name" value="HPPK"/>
    <property type="match status" value="1"/>
</dbReference>
<protein>
    <recommendedName>
        <fullName evidence="4">2-amino-4-hydroxy-6-hydroxymethyldihydropteridine pyrophosphokinase</fullName>
        <ecNumber evidence="3">2.7.6.3</ecNumber>
    </recommendedName>
    <alternativeName>
        <fullName evidence="11">6-hydroxymethyl-7,8-dihydropterin pyrophosphokinase</fullName>
    </alternativeName>
    <alternativeName>
        <fullName evidence="12">7,8-dihydro-6-hydroxymethylpterin-pyrophosphokinase</fullName>
    </alternativeName>
</protein>
<dbReference type="GO" id="GO:0005524">
    <property type="term" value="F:ATP binding"/>
    <property type="evidence" value="ECO:0007669"/>
    <property type="project" value="UniProtKB-KW"/>
</dbReference>
<evidence type="ECO:0000256" key="9">
    <source>
        <dbReference type="ARBA" id="ARBA00022909"/>
    </source>
</evidence>
<reference evidence="14 15" key="1">
    <citation type="submission" date="2017-01" db="EMBL/GenBank/DDBJ databases">
        <title>Draft sequence of Acidihalobacter ferrooxidans strain DSM 14175 (strain V8).</title>
        <authorList>
            <person name="Khaleque H.N."/>
            <person name="Ramsay J.P."/>
            <person name="Murphy R.J.T."/>
            <person name="Kaksonen A.H."/>
            <person name="Boxall N.J."/>
            <person name="Watkin E.L.J."/>
        </authorList>
    </citation>
    <scope>NUCLEOTIDE SEQUENCE [LARGE SCALE GENOMIC DNA]</scope>
    <source>
        <strain evidence="14 15">V8</strain>
    </source>
</reference>
<evidence type="ECO:0000256" key="3">
    <source>
        <dbReference type="ARBA" id="ARBA00013253"/>
    </source>
</evidence>
<evidence type="ECO:0000256" key="7">
    <source>
        <dbReference type="ARBA" id="ARBA00022777"/>
    </source>
</evidence>
<dbReference type="EMBL" id="CP019434">
    <property type="protein sequence ID" value="APZ42164.1"/>
    <property type="molecule type" value="Genomic_DNA"/>
</dbReference>
<evidence type="ECO:0000256" key="2">
    <source>
        <dbReference type="ARBA" id="ARBA00005810"/>
    </source>
</evidence>
<evidence type="ECO:0000256" key="10">
    <source>
        <dbReference type="ARBA" id="ARBA00029409"/>
    </source>
</evidence>
<dbReference type="SUPFAM" id="SSF55083">
    <property type="entry name" value="6-hydroxymethyl-7,8-dihydropterin pyrophosphokinase, HPPK"/>
    <property type="match status" value="1"/>
</dbReference>
<dbReference type="OrthoDB" id="9808041at2"/>
<keyword evidence="15" id="KW-1185">Reference proteome</keyword>
<dbReference type="GO" id="GO:0046656">
    <property type="term" value="P:folic acid biosynthetic process"/>
    <property type="evidence" value="ECO:0007669"/>
    <property type="project" value="UniProtKB-KW"/>
</dbReference>
<dbReference type="GO" id="GO:0003848">
    <property type="term" value="F:2-amino-4-hydroxy-6-hydroxymethyldihydropteridine diphosphokinase activity"/>
    <property type="evidence" value="ECO:0007669"/>
    <property type="project" value="UniProtKB-EC"/>
</dbReference>
<dbReference type="AlphaFoldDB" id="A0A1P8UEH9"/>
<dbReference type="RefSeq" id="WP_076835610.1">
    <property type="nucleotide sequence ID" value="NZ_CP019434.1"/>
</dbReference>
<dbReference type="PROSITE" id="PS00794">
    <property type="entry name" value="HPPK"/>
    <property type="match status" value="1"/>
</dbReference>
<proteinExistence type="inferred from homology"/>
<feature type="domain" description="7,8-dihydro-6-hydroxymethylpterin-pyrophosphokinase" evidence="13">
    <location>
        <begin position="91"/>
        <end position="102"/>
    </location>
</feature>
<dbReference type="Gene3D" id="3.30.70.560">
    <property type="entry name" value="7,8-Dihydro-6-hydroxymethylpterin-pyrophosphokinase HPPK"/>
    <property type="match status" value="1"/>
</dbReference>
<comment type="pathway">
    <text evidence="1">Cofactor biosynthesis; tetrahydrofolate biosynthesis; 2-amino-4-hydroxy-6-hydroxymethyl-7,8-dihydropteridine diphosphate from 7,8-dihydroneopterin triphosphate: step 4/4.</text>
</comment>
<dbReference type="EC" id="2.7.6.3" evidence="3"/>
<dbReference type="PANTHER" id="PTHR43071:SF1">
    <property type="entry name" value="2-AMINO-4-HYDROXY-6-HYDROXYMETHYLDIHYDROPTERIDINE PYROPHOSPHOKINASE"/>
    <property type="match status" value="1"/>
</dbReference>
<dbReference type="NCBIfam" id="TIGR01498">
    <property type="entry name" value="folK"/>
    <property type="match status" value="1"/>
</dbReference>
<dbReference type="GO" id="GO:0046654">
    <property type="term" value="P:tetrahydrofolate biosynthetic process"/>
    <property type="evidence" value="ECO:0007669"/>
    <property type="project" value="UniProtKB-UniPathway"/>
</dbReference>
<dbReference type="STRING" id="1765967.BW247_02860"/>
<sequence>MPERVLAYVGLGSNLQTPEQQLRQALDELARIPRTRLVAQSGLYRNPPMGPVAQPDFVNAAAALETQLPALELLDELQAIEQAHGRVRIERWGPRTLDLDLLLYGDHSIEEPRLRVPHPGLHERPFVLYPLAEIAPELTLPGHGTLSGCLARCSPGSLERIESHG</sequence>
<dbReference type="InterPro" id="IPR035907">
    <property type="entry name" value="Hppk_sf"/>
</dbReference>